<dbReference type="SMART" id="SM00060">
    <property type="entry name" value="FN3"/>
    <property type="match status" value="1"/>
</dbReference>
<accession>X1THL0</accession>
<feature type="domain" description="Fibronectin type-III" evidence="3">
    <location>
        <begin position="138"/>
        <end position="250"/>
    </location>
</feature>
<evidence type="ECO:0000259" key="3">
    <source>
        <dbReference type="PROSITE" id="PS50853"/>
    </source>
</evidence>
<proteinExistence type="predicted"/>
<dbReference type="InterPro" id="IPR003961">
    <property type="entry name" value="FN3_dom"/>
</dbReference>
<dbReference type="PANTHER" id="PTHR45869:SF8">
    <property type="entry name" value="LAMG-LIKE JELLYROLL FOLD DOMAIN-CONTAINING PROTEIN"/>
    <property type="match status" value="1"/>
</dbReference>
<dbReference type="Pfam" id="PF00041">
    <property type="entry name" value="fn3"/>
    <property type="match status" value="1"/>
</dbReference>
<reference evidence="5" key="1">
    <citation type="journal article" date="2014" name="Front. Microbiol.">
        <title>High frequency of phylogenetically diverse reductive dehalogenase-homologous genes in deep subseafloor sedimentary metagenomes.</title>
        <authorList>
            <person name="Kawai M."/>
            <person name="Futagami T."/>
            <person name="Toyoda A."/>
            <person name="Takaki Y."/>
            <person name="Nishi S."/>
            <person name="Hori S."/>
            <person name="Arai W."/>
            <person name="Tsubouchi T."/>
            <person name="Morono Y."/>
            <person name="Uchiyama I."/>
            <person name="Ito T."/>
            <person name="Fujiyama A."/>
            <person name="Inagaki F."/>
            <person name="Takami H."/>
        </authorList>
    </citation>
    <scope>NUCLEOTIDE SEQUENCE</scope>
    <source>
        <strain evidence="5">Expedition CK06-06</strain>
    </source>
</reference>
<organism evidence="5">
    <name type="scientific">marine sediment metagenome</name>
    <dbReference type="NCBI Taxonomy" id="412755"/>
    <lineage>
        <taxon>unclassified sequences</taxon>
        <taxon>metagenomes</taxon>
        <taxon>ecological metagenomes</taxon>
    </lineage>
</organism>
<dbReference type="InterPro" id="IPR036116">
    <property type="entry name" value="FN3_sf"/>
</dbReference>
<feature type="non-terminal residue" evidence="5">
    <location>
        <position position="1"/>
    </location>
</feature>
<evidence type="ECO:0000256" key="1">
    <source>
        <dbReference type="ARBA" id="ARBA00022723"/>
    </source>
</evidence>
<dbReference type="EMBL" id="BARW01010086">
    <property type="protein sequence ID" value="GAI87050.1"/>
    <property type="molecule type" value="Genomic_DNA"/>
</dbReference>
<dbReference type="Gene3D" id="2.60.120.200">
    <property type="match status" value="1"/>
</dbReference>
<evidence type="ECO:0000256" key="2">
    <source>
        <dbReference type="ARBA" id="ARBA00022837"/>
    </source>
</evidence>
<dbReference type="PROSITE" id="PS50853">
    <property type="entry name" value="FN3"/>
    <property type="match status" value="1"/>
</dbReference>
<protein>
    <submittedName>
        <fullName evidence="5">Uncharacterized protein</fullName>
    </submittedName>
</protein>
<dbReference type="SUPFAM" id="SSF49899">
    <property type="entry name" value="Concanavalin A-like lectins/glucanases"/>
    <property type="match status" value="1"/>
</dbReference>
<keyword evidence="1" id="KW-0479">Metal-binding</keyword>
<keyword evidence="2" id="KW-0106">Calcium</keyword>
<dbReference type="GO" id="GO:0046872">
    <property type="term" value="F:metal ion binding"/>
    <property type="evidence" value="ECO:0007669"/>
    <property type="project" value="UniProtKB-KW"/>
</dbReference>
<dbReference type="Gene3D" id="2.60.40.10">
    <property type="entry name" value="Immunoglobulins"/>
    <property type="match status" value="1"/>
</dbReference>
<comment type="caution">
    <text evidence="5">The sequence shown here is derived from an EMBL/GenBank/DDBJ whole genome shotgun (WGS) entry which is preliminary data.</text>
</comment>
<dbReference type="CDD" id="cd00063">
    <property type="entry name" value="FN3"/>
    <property type="match status" value="1"/>
</dbReference>
<sequence>TGDVKVYVNGNLEASPTLPTGSLNLENCILGQEQDSFRGGFDPSQAFLGIMDEIRIYNRVLNETEVYNNYCDTMTPTTLGLVSWWKLNKSTGTSAPDYLQTNNGELFNFFESSGSCWAIGRKGEISDEGYGVEYDATPPSAITNLSALTGVIPASIDLIWTAPGDNGTSGTLNGEYRIQYSSYNDTFAWDLNNAQLSISTFNVTPGDDQYYTVKGLEKDTTYYFRIWTWDSAYVSDNWSSISNGATTWLQIIDDTPYAVTGLTAERIASGILLNWVKSIDDGAGENDV</sequence>
<dbReference type="InterPro" id="IPR013320">
    <property type="entry name" value="ConA-like_dom_sf"/>
</dbReference>
<feature type="domain" description="Pentraxin (PTX)" evidence="4">
    <location>
        <begin position="1"/>
        <end position="105"/>
    </location>
</feature>
<name>X1THL0_9ZZZZ</name>
<gene>
    <name evidence="5" type="ORF">S12H4_20024</name>
</gene>
<dbReference type="InterPro" id="IPR051005">
    <property type="entry name" value="Pentraxin_domain"/>
</dbReference>
<dbReference type="Pfam" id="PF00354">
    <property type="entry name" value="Pentaxin"/>
    <property type="match status" value="1"/>
</dbReference>
<feature type="non-terminal residue" evidence="5">
    <location>
        <position position="288"/>
    </location>
</feature>
<dbReference type="PROSITE" id="PS51828">
    <property type="entry name" value="PTX_2"/>
    <property type="match status" value="1"/>
</dbReference>
<dbReference type="SUPFAM" id="SSF49265">
    <property type="entry name" value="Fibronectin type III"/>
    <property type="match status" value="1"/>
</dbReference>
<evidence type="ECO:0000259" key="4">
    <source>
        <dbReference type="PROSITE" id="PS51828"/>
    </source>
</evidence>
<evidence type="ECO:0000313" key="5">
    <source>
        <dbReference type="EMBL" id="GAI87050.1"/>
    </source>
</evidence>
<dbReference type="AlphaFoldDB" id="X1THL0"/>
<dbReference type="InterPro" id="IPR001759">
    <property type="entry name" value="PTX_dom"/>
</dbReference>
<dbReference type="InterPro" id="IPR013783">
    <property type="entry name" value="Ig-like_fold"/>
</dbReference>
<dbReference type="PANTHER" id="PTHR45869">
    <property type="entry name" value="C-REACTIVE PROTEIN-RELATED"/>
    <property type="match status" value="1"/>
</dbReference>